<evidence type="ECO:0000313" key="2">
    <source>
        <dbReference type="EMBL" id="EGJ48701.1"/>
    </source>
</evidence>
<feature type="coiled-coil region" evidence="1">
    <location>
        <begin position="21"/>
        <end position="48"/>
    </location>
</feature>
<accession>F3YU95</accession>
<evidence type="ECO:0000313" key="3">
    <source>
        <dbReference type="Proteomes" id="UP000007844"/>
    </source>
</evidence>
<proteinExistence type="predicted"/>
<name>F3YU95_DESAF</name>
<protein>
    <submittedName>
        <fullName evidence="2">Uncharacterized protein</fullName>
    </submittedName>
</protein>
<dbReference type="EMBL" id="CP003221">
    <property type="protein sequence ID" value="EGJ48701.1"/>
    <property type="molecule type" value="Genomic_DNA"/>
</dbReference>
<dbReference type="RefSeq" id="WP_014258552.1">
    <property type="nucleotide sequence ID" value="NC_016629.1"/>
</dbReference>
<sequence>MNQNRNPGGASALSSDLPQDISALKAQIETLTAEKKAAEAKVIHLRASEDPAKGVFHNQEIFQAQQDKLRLDTEIVIRRNKIRRIELGME</sequence>
<dbReference type="KEGG" id="daf:Desaf_0344"/>
<dbReference type="Proteomes" id="UP000007844">
    <property type="component" value="Chromosome"/>
</dbReference>
<evidence type="ECO:0000256" key="1">
    <source>
        <dbReference type="SAM" id="Coils"/>
    </source>
</evidence>
<dbReference type="eggNOG" id="ENOG502ZHC3">
    <property type="taxonomic scope" value="Bacteria"/>
</dbReference>
<dbReference type="AlphaFoldDB" id="F3YU95"/>
<organism evidence="2 3">
    <name type="scientific">Desulfocurvibacter africanus subsp. africanus str. Walvis Bay</name>
    <dbReference type="NCBI Taxonomy" id="690850"/>
    <lineage>
        <taxon>Bacteria</taxon>
        <taxon>Pseudomonadati</taxon>
        <taxon>Thermodesulfobacteriota</taxon>
        <taxon>Desulfovibrionia</taxon>
        <taxon>Desulfovibrionales</taxon>
        <taxon>Desulfovibrionaceae</taxon>
        <taxon>Desulfocurvibacter</taxon>
    </lineage>
</organism>
<keyword evidence="3" id="KW-1185">Reference proteome</keyword>
<reference evidence="2 3" key="1">
    <citation type="journal article" date="2011" name="J. Bacteriol.">
        <title>Genome sequence of the mercury-methylating and pleomorphic Desulfovibrio africanus Strain Walvis Bay.</title>
        <authorList>
            <person name="Brown S.D."/>
            <person name="Wall J.D."/>
            <person name="Kucken A.M."/>
            <person name="Gilmour C.C."/>
            <person name="Podar M."/>
            <person name="Brandt C.C."/>
            <person name="Teshima H."/>
            <person name="Detter J.C."/>
            <person name="Han C.S."/>
            <person name="Land M.L."/>
            <person name="Lucas S."/>
            <person name="Han J."/>
            <person name="Pennacchio L."/>
            <person name="Nolan M."/>
            <person name="Pitluck S."/>
            <person name="Woyke T."/>
            <person name="Goodwin L."/>
            <person name="Palumbo A.V."/>
            <person name="Elias D.A."/>
        </authorList>
    </citation>
    <scope>NUCLEOTIDE SEQUENCE [LARGE SCALE GENOMIC DNA]</scope>
    <source>
        <strain evidence="2 3">Walvis Bay</strain>
    </source>
</reference>
<dbReference type="STRING" id="690850.Desaf_0344"/>
<keyword evidence="1" id="KW-0175">Coiled coil</keyword>
<gene>
    <name evidence="2" type="ORF">Desaf_0344</name>
</gene>
<dbReference type="HOGENOM" id="CLU_180627_0_0_7"/>